<keyword evidence="5" id="KW-1133">Transmembrane helix</keyword>
<dbReference type="InterPro" id="IPR017907">
    <property type="entry name" value="Znf_RING_CS"/>
</dbReference>
<dbReference type="PANTHER" id="PTHR22894:SF2">
    <property type="entry name" value="RING-TYPE DOMAIN-CONTAINING PROTEIN"/>
    <property type="match status" value="1"/>
</dbReference>
<dbReference type="GeneTree" id="ENSGT00390000017123"/>
<dbReference type="Gene3D" id="3.30.40.10">
    <property type="entry name" value="Zinc/RING finger domain, C3HC4 (zinc finger)"/>
    <property type="match status" value="1"/>
</dbReference>
<sequence length="216" mass="24047">MWPPSEQAWARGHFSSASSCKSPPQCCLPGPQRDWHCPVCLQTPTFPIRTNCGHLYCAPCLITYWKHESWLGAVSCPLCRQKVSILHHLFTESRMDRQVNDVLADIRYYNKRFSGSPRQVTDYLYDVPRFLGLLLRSLGNLGGLVGLFLLRVTVCAFGAVTAMASSREATSEPFFGLLGLLDDVAVVSLLLISVVNIRQEMRSRGGGGHHTNFSMS</sequence>
<dbReference type="GeneID" id="111834945"/>
<evidence type="ECO:0000256" key="2">
    <source>
        <dbReference type="ARBA" id="ARBA00022771"/>
    </source>
</evidence>
<dbReference type="AlphaFoldDB" id="A0A3B3SE18"/>
<evidence type="ECO:0000256" key="1">
    <source>
        <dbReference type="ARBA" id="ARBA00022723"/>
    </source>
</evidence>
<keyword evidence="3" id="KW-0862">Zinc</keyword>
<dbReference type="RefSeq" id="XP_023650575.1">
    <property type="nucleotide sequence ID" value="XM_023794807.2"/>
</dbReference>
<dbReference type="KEGG" id="pki:111834945"/>
<keyword evidence="5" id="KW-0472">Membrane</keyword>
<keyword evidence="1" id="KW-0479">Metal-binding</keyword>
<dbReference type="PANTHER" id="PTHR22894">
    <property type="entry name" value="RING-TYPE DOMAIN-CONTAINING PROTEIN"/>
    <property type="match status" value="1"/>
</dbReference>
<dbReference type="SMART" id="SM00184">
    <property type="entry name" value="RING"/>
    <property type="match status" value="1"/>
</dbReference>
<evidence type="ECO:0000259" key="6">
    <source>
        <dbReference type="PROSITE" id="PS50089"/>
    </source>
</evidence>
<accession>A0A3B3SE18</accession>
<dbReference type="InterPro" id="IPR038896">
    <property type="entry name" value="RNF170"/>
</dbReference>
<dbReference type="GO" id="GO:0008270">
    <property type="term" value="F:zinc ion binding"/>
    <property type="evidence" value="ECO:0007669"/>
    <property type="project" value="UniProtKB-KW"/>
</dbReference>
<organism evidence="7 8">
    <name type="scientific">Paramormyrops kingsleyae</name>
    <dbReference type="NCBI Taxonomy" id="1676925"/>
    <lineage>
        <taxon>Eukaryota</taxon>
        <taxon>Metazoa</taxon>
        <taxon>Chordata</taxon>
        <taxon>Craniata</taxon>
        <taxon>Vertebrata</taxon>
        <taxon>Euteleostomi</taxon>
        <taxon>Actinopterygii</taxon>
        <taxon>Neopterygii</taxon>
        <taxon>Teleostei</taxon>
        <taxon>Osteoglossocephala</taxon>
        <taxon>Osteoglossomorpha</taxon>
        <taxon>Osteoglossiformes</taxon>
        <taxon>Mormyridae</taxon>
        <taxon>Paramormyrops</taxon>
    </lineage>
</organism>
<evidence type="ECO:0000256" key="4">
    <source>
        <dbReference type="PROSITE-ProRule" id="PRU00175"/>
    </source>
</evidence>
<dbReference type="PROSITE" id="PS00518">
    <property type="entry name" value="ZF_RING_1"/>
    <property type="match status" value="1"/>
</dbReference>
<dbReference type="InterPro" id="IPR001841">
    <property type="entry name" value="Znf_RING"/>
</dbReference>
<dbReference type="STRING" id="1676925.ENSPKIP00000028673"/>
<protein>
    <submittedName>
        <fullName evidence="7">Si:dkey-183n20.15</fullName>
    </submittedName>
</protein>
<dbReference type="CDD" id="cd16553">
    <property type="entry name" value="RING-HC_RNF170"/>
    <property type="match status" value="1"/>
</dbReference>
<proteinExistence type="predicted"/>
<dbReference type="OrthoDB" id="9049620at2759"/>
<feature type="transmembrane region" description="Helical" evidence="5">
    <location>
        <begin position="174"/>
        <end position="195"/>
    </location>
</feature>
<dbReference type="PROSITE" id="PS50089">
    <property type="entry name" value="ZF_RING_2"/>
    <property type="match status" value="1"/>
</dbReference>
<keyword evidence="8" id="KW-1185">Reference proteome</keyword>
<dbReference type="Ensembl" id="ENSPKIT00000009458.1">
    <property type="protein sequence ID" value="ENSPKIP00000028673.1"/>
    <property type="gene ID" value="ENSPKIG00000010224.1"/>
</dbReference>
<dbReference type="SUPFAM" id="SSF57850">
    <property type="entry name" value="RING/U-box"/>
    <property type="match status" value="1"/>
</dbReference>
<reference evidence="7" key="1">
    <citation type="submission" date="2025-08" db="UniProtKB">
        <authorList>
            <consortium name="Ensembl"/>
        </authorList>
    </citation>
    <scope>IDENTIFICATION</scope>
</reference>
<dbReference type="InterPro" id="IPR018957">
    <property type="entry name" value="Znf_C3HC4_RING-type"/>
</dbReference>
<dbReference type="InterPro" id="IPR013083">
    <property type="entry name" value="Znf_RING/FYVE/PHD"/>
</dbReference>
<reference evidence="7" key="2">
    <citation type="submission" date="2025-09" db="UniProtKB">
        <authorList>
            <consortium name="Ensembl"/>
        </authorList>
    </citation>
    <scope>IDENTIFICATION</scope>
</reference>
<name>A0A3B3SE18_9TELE</name>
<dbReference type="Pfam" id="PF00097">
    <property type="entry name" value="zf-C3HC4"/>
    <property type="match status" value="1"/>
</dbReference>
<evidence type="ECO:0000313" key="7">
    <source>
        <dbReference type="Ensembl" id="ENSPKIP00000028673.1"/>
    </source>
</evidence>
<dbReference type="Proteomes" id="UP000261540">
    <property type="component" value="Unplaced"/>
</dbReference>
<keyword evidence="2 4" id="KW-0863">Zinc-finger</keyword>
<evidence type="ECO:0000256" key="3">
    <source>
        <dbReference type="ARBA" id="ARBA00022833"/>
    </source>
</evidence>
<dbReference type="GO" id="GO:0061630">
    <property type="term" value="F:ubiquitin protein ligase activity"/>
    <property type="evidence" value="ECO:0007669"/>
    <property type="project" value="InterPro"/>
</dbReference>
<feature type="domain" description="RING-type" evidence="6">
    <location>
        <begin position="37"/>
        <end position="80"/>
    </location>
</feature>
<feature type="transmembrane region" description="Helical" evidence="5">
    <location>
        <begin position="138"/>
        <end position="162"/>
    </location>
</feature>
<evidence type="ECO:0000313" key="8">
    <source>
        <dbReference type="Proteomes" id="UP000261540"/>
    </source>
</evidence>
<evidence type="ECO:0000256" key="5">
    <source>
        <dbReference type="SAM" id="Phobius"/>
    </source>
</evidence>
<keyword evidence="5" id="KW-0812">Transmembrane</keyword>